<gene>
    <name evidence="1" type="ORF">JG687_00004044</name>
</gene>
<reference evidence="1" key="1">
    <citation type="submission" date="2021-01" db="EMBL/GenBank/DDBJ databases">
        <title>Phytophthora aleatoria, a newly-described species from Pinus radiata is distinct from Phytophthora cactorum isolates based on comparative genomics.</title>
        <authorList>
            <person name="Mcdougal R."/>
            <person name="Panda P."/>
            <person name="Williams N."/>
            <person name="Studholme D.J."/>
        </authorList>
    </citation>
    <scope>NUCLEOTIDE SEQUENCE</scope>
    <source>
        <strain evidence="1">NZFS 3830</strain>
    </source>
</reference>
<name>A0A8T1UU87_9STRA</name>
<protein>
    <submittedName>
        <fullName evidence="1">Uncharacterized protein</fullName>
    </submittedName>
</protein>
<comment type="caution">
    <text evidence="1">The sequence shown here is derived from an EMBL/GenBank/DDBJ whole genome shotgun (WGS) entry which is preliminary data.</text>
</comment>
<evidence type="ECO:0000313" key="2">
    <source>
        <dbReference type="Proteomes" id="UP000688947"/>
    </source>
</evidence>
<evidence type="ECO:0000313" key="1">
    <source>
        <dbReference type="EMBL" id="KAG6967878.1"/>
    </source>
</evidence>
<accession>A0A8T1UU87</accession>
<dbReference type="OrthoDB" id="112803at2759"/>
<dbReference type="AlphaFoldDB" id="A0A8T1UU87"/>
<dbReference type="Proteomes" id="UP000688947">
    <property type="component" value="Unassembled WGS sequence"/>
</dbReference>
<organism evidence="1 2">
    <name type="scientific">Phytophthora cactorum</name>
    <dbReference type="NCBI Taxonomy" id="29920"/>
    <lineage>
        <taxon>Eukaryota</taxon>
        <taxon>Sar</taxon>
        <taxon>Stramenopiles</taxon>
        <taxon>Oomycota</taxon>
        <taxon>Peronosporomycetes</taxon>
        <taxon>Peronosporales</taxon>
        <taxon>Peronosporaceae</taxon>
        <taxon>Phytophthora</taxon>
    </lineage>
</organism>
<dbReference type="EMBL" id="JAENGZ010000133">
    <property type="protein sequence ID" value="KAG6967878.1"/>
    <property type="molecule type" value="Genomic_DNA"/>
</dbReference>
<sequence>MLHSQTQYAGLPDTEIPLVLEEYERERTSGKRTTHNLRGMMCPFQFLAQLRQRGDKWVFVLKHESYIYNHPVSNEIYMNYPGIRQVPSNSALLPGIKLLVENTCSSYYDYTIARTK</sequence>
<dbReference type="VEuPathDB" id="FungiDB:PC110_g18822"/>
<proteinExistence type="predicted"/>